<evidence type="ECO:0000313" key="2">
    <source>
        <dbReference type="EMBL" id="RPD52243.1"/>
    </source>
</evidence>
<dbReference type="EMBL" id="ML122385">
    <property type="protein sequence ID" value="RPD52243.1"/>
    <property type="molecule type" value="Genomic_DNA"/>
</dbReference>
<protein>
    <submittedName>
        <fullName evidence="2">Uncharacterized protein</fullName>
    </submittedName>
</protein>
<feature type="compositionally biased region" description="Polar residues" evidence="1">
    <location>
        <begin position="301"/>
        <end position="321"/>
    </location>
</feature>
<keyword evidence="3" id="KW-1185">Reference proteome</keyword>
<gene>
    <name evidence="2" type="ORF">L227DRAFT_568719</name>
</gene>
<dbReference type="STRING" id="1328759.A0A5C2RL21"/>
<feature type="region of interest" description="Disordered" evidence="1">
    <location>
        <begin position="295"/>
        <end position="321"/>
    </location>
</feature>
<evidence type="ECO:0000256" key="1">
    <source>
        <dbReference type="SAM" id="MobiDB-lite"/>
    </source>
</evidence>
<reference evidence="2" key="1">
    <citation type="journal article" date="2018" name="Genome Biol. Evol.">
        <title>Genomics and development of Lentinus tigrinus, a white-rot wood-decaying mushroom with dimorphic fruiting bodies.</title>
        <authorList>
            <person name="Wu B."/>
            <person name="Xu Z."/>
            <person name="Knudson A."/>
            <person name="Carlson A."/>
            <person name="Chen N."/>
            <person name="Kovaka S."/>
            <person name="LaButti K."/>
            <person name="Lipzen A."/>
            <person name="Pennachio C."/>
            <person name="Riley R."/>
            <person name="Schakwitz W."/>
            <person name="Umezawa K."/>
            <person name="Ohm R.A."/>
            <person name="Grigoriev I.V."/>
            <person name="Nagy L.G."/>
            <person name="Gibbons J."/>
            <person name="Hibbett D."/>
        </authorList>
    </citation>
    <scope>NUCLEOTIDE SEQUENCE [LARGE SCALE GENOMIC DNA]</scope>
    <source>
        <strain evidence="2">ALCF2SS1-6</strain>
    </source>
</reference>
<organism evidence="2 3">
    <name type="scientific">Lentinus tigrinus ALCF2SS1-6</name>
    <dbReference type="NCBI Taxonomy" id="1328759"/>
    <lineage>
        <taxon>Eukaryota</taxon>
        <taxon>Fungi</taxon>
        <taxon>Dikarya</taxon>
        <taxon>Basidiomycota</taxon>
        <taxon>Agaricomycotina</taxon>
        <taxon>Agaricomycetes</taxon>
        <taxon>Polyporales</taxon>
        <taxon>Polyporaceae</taxon>
        <taxon>Lentinus</taxon>
    </lineage>
</organism>
<accession>A0A5C2RL21</accession>
<dbReference type="AlphaFoldDB" id="A0A5C2RL21"/>
<proteinExistence type="predicted"/>
<sequence>MMHLDVTSTLLGCLPPPICGDLAVSIELRVDTWTSPNRLAYRTYAARIVPDEHNQRSNPNTTVPTSSELSSLTPIMIHTPLLAALMAWLHALSRDTLIAINTPPQYRDAILKFGSLYMHLRRQSQPRREHWQRLRMSPGEVTAEEIAGLATWVRSHQPNPSCRTLDASAHGMSPADAITSSLVPPSDTYSSGILPTSSHVNPSTPADALQMTPLVQHKDVPENVTTDNDVSEMPDFNAIPDTSDASAHGVSPASAIASSLVLPCDMYSSSMSRTSSHGDLFTPADALQMMSLVQDKDTPGNVDSNNDPDVHLSTYSGISGN</sequence>
<name>A0A5C2RL21_9APHY</name>
<dbReference type="Proteomes" id="UP000313359">
    <property type="component" value="Unassembled WGS sequence"/>
</dbReference>
<evidence type="ECO:0000313" key="3">
    <source>
        <dbReference type="Proteomes" id="UP000313359"/>
    </source>
</evidence>